<dbReference type="Gene3D" id="2.40.33.20">
    <property type="entry name" value="PK beta-barrel domain-like"/>
    <property type="match status" value="1"/>
</dbReference>
<dbReference type="PANTHER" id="PTHR36930:SF1">
    <property type="entry name" value="MOSC DOMAIN-CONTAINING PROTEIN"/>
    <property type="match status" value="1"/>
</dbReference>
<dbReference type="InterPro" id="IPR011037">
    <property type="entry name" value="Pyrv_Knase-like_insert_dom_sf"/>
</dbReference>
<dbReference type="InterPro" id="IPR052716">
    <property type="entry name" value="MOSC_domain"/>
</dbReference>
<dbReference type="GO" id="GO:0003824">
    <property type="term" value="F:catalytic activity"/>
    <property type="evidence" value="ECO:0007669"/>
    <property type="project" value="InterPro"/>
</dbReference>
<accession>A0A2J6SD80</accession>
<gene>
    <name evidence="2" type="ORF">L207DRAFT_505763</name>
</gene>
<dbReference type="SUPFAM" id="SSF50800">
    <property type="entry name" value="PK beta-barrel domain-like"/>
    <property type="match status" value="1"/>
</dbReference>
<dbReference type="PANTHER" id="PTHR36930">
    <property type="entry name" value="METAL-SULFUR CLUSTER BIOSYNTHESIS PROTEINS YUAD-RELATED"/>
    <property type="match status" value="1"/>
</dbReference>
<dbReference type="AlphaFoldDB" id="A0A2J6SD80"/>
<keyword evidence="3" id="KW-1185">Reference proteome</keyword>
<evidence type="ECO:0000313" key="3">
    <source>
        <dbReference type="Proteomes" id="UP000235786"/>
    </source>
</evidence>
<organism evidence="2 3">
    <name type="scientific">Hyaloscypha variabilis (strain UAMH 11265 / GT02V1 / F)</name>
    <name type="common">Meliniomyces variabilis</name>
    <dbReference type="NCBI Taxonomy" id="1149755"/>
    <lineage>
        <taxon>Eukaryota</taxon>
        <taxon>Fungi</taxon>
        <taxon>Dikarya</taxon>
        <taxon>Ascomycota</taxon>
        <taxon>Pezizomycotina</taxon>
        <taxon>Leotiomycetes</taxon>
        <taxon>Helotiales</taxon>
        <taxon>Hyaloscyphaceae</taxon>
        <taxon>Hyaloscypha</taxon>
        <taxon>Hyaloscypha variabilis</taxon>
    </lineage>
</organism>
<proteinExistence type="predicted"/>
<dbReference type="GO" id="GO:0030170">
    <property type="term" value="F:pyridoxal phosphate binding"/>
    <property type="evidence" value="ECO:0007669"/>
    <property type="project" value="InterPro"/>
</dbReference>
<evidence type="ECO:0000259" key="1">
    <source>
        <dbReference type="PROSITE" id="PS51340"/>
    </source>
</evidence>
<name>A0A2J6SD80_HYAVF</name>
<dbReference type="EMBL" id="KZ613937">
    <property type="protein sequence ID" value="PMD48720.1"/>
    <property type="molecule type" value="Genomic_DNA"/>
</dbReference>
<dbReference type="Proteomes" id="UP000235786">
    <property type="component" value="Unassembled WGS sequence"/>
</dbReference>
<dbReference type="OrthoDB" id="14384at2759"/>
<dbReference type="Pfam" id="PF03473">
    <property type="entry name" value="MOSC"/>
    <property type="match status" value="1"/>
</dbReference>
<dbReference type="STRING" id="1149755.A0A2J6SD80"/>
<feature type="domain" description="MOSC" evidence="1">
    <location>
        <begin position="17"/>
        <end position="164"/>
    </location>
</feature>
<dbReference type="PROSITE" id="PS51340">
    <property type="entry name" value="MOSC"/>
    <property type="match status" value="1"/>
</dbReference>
<sequence length="175" mass="19224">MSVLSVQMSTEHTFYKSPTQYIYLLANCGVQGDIHCATSPTTSPRQVHIIDSSLFAHLASHSSKHPSFALSPGSLGENITTDGLDLISLSEGTRLHFGDHEGHAVVKVMGLRNPKKRLDEWPEGLLERCKLKDKKGKTVGRTVGVMGVVEHEGYVQPGYTIYVDQPKHFRALGNV</sequence>
<reference evidence="2 3" key="1">
    <citation type="submission" date="2016-04" db="EMBL/GenBank/DDBJ databases">
        <title>A degradative enzymes factory behind the ericoid mycorrhizal symbiosis.</title>
        <authorList>
            <consortium name="DOE Joint Genome Institute"/>
            <person name="Martino E."/>
            <person name="Morin E."/>
            <person name="Grelet G."/>
            <person name="Kuo A."/>
            <person name="Kohler A."/>
            <person name="Daghino S."/>
            <person name="Barry K."/>
            <person name="Choi C."/>
            <person name="Cichocki N."/>
            <person name="Clum A."/>
            <person name="Copeland A."/>
            <person name="Hainaut M."/>
            <person name="Haridas S."/>
            <person name="Labutti K."/>
            <person name="Lindquist E."/>
            <person name="Lipzen A."/>
            <person name="Khouja H.-R."/>
            <person name="Murat C."/>
            <person name="Ohm R."/>
            <person name="Olson A."/>
            <person name="Spatafora J."/>
            <person name="Veneault-Fourrey C."/>
            <person name="Henrissat B."/>
            <person name="Grigoriev I."/>
            <person name="Martin F."/>
            <person name="Perotto S."/>
        </authorList>
    </citation>
    <scope>NUCLEOTIDE SEQUENCE [LARGE SCALE GENOMIC DNA]</scope>
    <source>
        <strain evidence="2 3">F</strain>
    </source>
</reference>
<evidence type="ECO:0000313" key="2">
    <source>
        <dbReference type="EMBL" id="PMD48720.1"/>
    </source>
</evidence>
<dbReference type="GO" id="GO:0030151">
    <property type="term" value="F:molybdenum ion binding"/>
    <property type="evidence" value="ECO:0007669"/>
    <property type="project" value="InterPro"/>
</dbReference>
<dbReference type="InterPro" id="IPR005302">
    <property type="entry name" value="MoCF_Sase_C"/>
</dbReference>
<protein>
    <submittedName>
        <fullName evidence="2">PK beta-barrel-protein domain-containing protein-like protein</fullName>
    </submittedName>
</protein>